<name>A0A150GI16_GONPE</name>
<comment type="caution">
    <text evidence="2">The sequence shown here is derived from an EMBL/GenBank/DDBJ whole genome shotgun (WGS) entry which is preliminary data.</text>
</comment>
<dbReference type="AlphaFoldDB" id="A0A150GI16"/>
<feature type="region of interest" description="Disordered" evidence="1">
    <location>
        <begin position="609"/>
        <end position="640"/>
    </location>
</feature>
<proteinExistence type="predicted"/>
<evidence type="ECO:0000313" key="2">
    <source>
        <dbReference type="EMBL" id="KXZ49443.1"/>
    </source>
</evidence>
<reference evidence="3" key="1">
    <citation type="journal article" date="2016" name="Nat. Commun.">
        <title>The Gonium pectorale genome demonstrates co-option of cell cycle regulation during the evolution of multicellularity.</title>
        <authorList>
            <person name="Hanschen E.R."/>
            <person name="Marriage T.N."/>
            <person name="Ferris P.J."/>
            <person name="Hamaji T."/>
            <person name="Toyoda A."/>
            <person name="Fujiyama A."/>
            <person name="Neme R."/>
            <person name="Noguchi H."/>
            <person name="Minakuchi Y."/>
            <person name="Suzuki M."/>
            <person name="Kawai-Toyooka H."/>
            <person name="Smith D.R."/>
            <person name="Sparks H."/>
            <person name="Anderson J."/>
            <person name="Bakaric R."/>
            <person name="Luria V."/>
            <person name="Karger A."/>
            <person name="Kirschner M.W."/>
            <person name="Durand P.M."/>
            <person name="Michod R.E."/>
            <person name="Nozaki H."/>
            <person name="Olson B.J."/>
        </authorList>
    </citation>
    <scope>NUCLEOTIDE SEQUENCE [LARGE SCALE GENOMIC DNA]</scope>
    <source>
        <strain evidence="3">NIES-2863</strain>
    </source>
</reference>
<dbReference type="EMBL" id="LSYV01000022">
    <property type="protein sequence ID" value="KXZ49443.1"/>
    <property type="molecule type" value="Genomic_DNA"/>
</dbReference>
<accession>A0A150GI16</accession>
<feature type="region of interest" description="Disordered" evidence="1">
    <location>
        <begin position="113"/>
        <end position="166"/>
    </location>
</feature>
<evidence type="ECO:0000256" key="1">
    <source>
        <dbReference type="SAM" id="MobiDB-lite"/>
    </source>
</evidence>
<evidence type="ECO:0000313" key="3">
    <source>
        <dbReference type="Proteomes" id="UP000075714"/>
    </source>
</evidence>
<feature type="compositionally biased region" description="Polar residues" evidence="1">
    <location>
        <begin position="113"/>
        <end position="122"/>
    </location>
</feature>
<dbReference type="Proteomes" id="UP000075714">
    <property type="component" value="Unassembled WGS sequence"/>
</dbReference>
<sequence length="713" mass="70608">MASACASDFSASLPLSSLSGLSLSLSLLRHYQGHHSHHYFASMSQSQGGPWLCASPARSGASAAVTDAPPVADACALGPVSSRGALNAISALNGPQPLGPLIECQATGSVVASSSPSLVGPQQPSPDAPPEHRATDSCVTSSSRRVTGLGAVGAGSSTGMAHAPAGCRATTSSGAGSACLEVPALGEETPSTGLASPPLLPLSVTEVAVDVGAVDATAAAHDAAAAPALPERMGPSWEVSCDRSSPRTTGSVATIIDAAKLLAAARVPALGGDMPERAPAAGGAAGPVWACRRRACNTGYTADAGPLPAAIACPAAATATAASVTDFATVFFANRPAMVAPTGPFGGASAHVFADRCGVERPPHAPAAGRGLGLHTLDILGDEDVAADGSGVGVVVATFDVDDDDDELLSTAAGWLEPVTSGSWAAARGMSLAQAGRPAGQRPCGVAVRNAEDDCGLGAGTPESLRVYTAMMSDGHASCCSGAMPRRKAANRAVAIDRTRDGTGPRTLDGLAGVPMRKGGAAAVPSTCIGTRTADGFGASFRCVGDSSAWRWPSVSRSSKMPQPPASSLQAAAALEAARRTVAAGGAGIVISGGGDACRVPVANSVSGAPASATATSARHSSRSSSRGSRGSHGSGGGAARRFLSPTSILLDMPRGWEGVVRDVEVALAHEAKAEAAAAAAARRKAGGGAWRRMLQAVGGCLAPPRAREECGY</sequence>
<keyword evidence="3" id="KW-1185">Reference proteome</keyword>
<organism evidence="2 3">
    <name type="scientific">Gonium pectorale</name>
    <name type="common">Green alga</name>
    <dbReference type="NCBI Taxonomy" id="33097"/>
    <lineage>
        <taxon>Eukaryota</taxon>
        <taxon>Viridiplantae</taxon>
        <taxon>Chlorophyta</taxon>
        <taxon>core chlorophytes</taxon>
        <taxon>Chlorophyceae</taxon>
        <taxon>CS clade</taxon>
        <taxon>Chlamydomonadales</taxon>
        <taxon>Volvocaceae</taxon>
        <taxon>Gonium</taxon>
    </lineage>
</organism>
<protein>
    <submittedName>
        <fullName evidence="2">Uncharacterized protein</fullName>
    </submittedName>
</protein>
<gene>
    <name evidence="2" type="ORF">GPECTOR_21g669</name>
</gene>
<feature type="compositionally biased region" description="Low complexity" evidence="1">
    <location>
        <begin position="609"/>
        <end position="629"/>
    </location>
</feature>